<keyword evidence="4" id="KW-0663">Pyridoxal phosphate</keyword>
<keyword evidence="8" id="KW-0808">Transferase</keyword>
<dbReference type="PANTHER" id="PTHR43277:SF4">
    <property type="entry name" value="ARGININE DECARBOXYLASE"/>
    <property type="match status" value="1"/>
</dbReference>
<dbReference type="PANTHER" id="PTHR43277">
    <property type="entry name" value="ARGININE DECARBOXYLASE"/>
    <property type="match status" value="1"/>
</dbReference>
<dbReference type="EMBL" id="WSFT01000024">
    <property type="protein sequence ID" value="MBS4537936.1"/>
    <property type="molecule type" value="Genomic_DNA"/>
</dbReference>
<dbReference type="Pfam" id="PF01276">
    <property type="entry name" value="OKR_DC_1"/>
    <property type="match status" value="1"/>
</dbReference>
<dbReference type="InterPro" id="IPR052357">
    <property type="entry name" value="Orn_Lys_Arg_decarboxylase-I"/>
</dbReference>
<dbReference type="AlphaFoldDB" id="A0A942Z5Y8"/>
<dbReference type="SUPFAM" id="SSF53383">
    <property type="entry name" value="PLP-dependent transferases"/>
    <property type="match status" value="1"/>
</dbReference>
<name>A0A942Z5Y8_9FIRM</name>
<dbReference type="InterPro" id="IPR015421">
    <property type="entry name" value="PyrdxlP-dep_Trfase_major"/>
</dbReference>
<dbReference type="GO" id="GO:0016831">
    <property type="term" value="F:carboxy-lyase activity"/>
    <property type="evidence" value="ECO:0007669"/>
    <property type="project" value="UniProtKB-KW"/>
</dbReference>
<evidence type="ECO:0000256" key="4">
    <source>
        <dbReference type="ARBA" id="ARBA00022898"/>
    </source>
</evidence>
<dbReference type="RefSeq" id="WP_203365865.1">
    <property type="nucleotide sequence ID" value="NZ_WSFT01000024.1"/>
</dbReference>
<dbReference type="Proteomes" id="UP000724672">
    <property type="component" value="Unassembled WGS sequence"/>
</dbReference>
<evidence type="ECO:0000256" key="5">
    <source>
        <dbReference type="ARBA" id="ARBA00023239"/>
    </source>
</evidence>
<keyword evidence="3" id="KW-0210">Decarboxylase</keyword>
<dbReference type="Gene3D" id="3.40.640.10">
    <property type="entry name" value="Type I PLP-dependent aspartate aminotransferase-like (Major domain)"/>
    <property type="match status" value="1"/>
</dbReference>
<feature type="domain" description="Orn/Lys/Arg decarboxylase C-terminal" evidence="7">
    <location>
        <begin position="399"/>
        <end position="454"/>
    </location>
</feature>
<sequence length="465" mass="52611">MKTPIIEGLIKYNNEKNIRFHMPGHKGRSIFKLGNLIPEIDVTEVEGTDNLHNPRDIIKIAQDRASNIYGVKSTLFSINGTTAGIYAGITAVTEPGDEILVQRNCHKSVYNAMILGRLKGHYIYPKYDKANNILTYIDPKEIDNILSYNKKIKVVVITYPSYFGICSDIETISKVVHKHNKILIVDEAHGSHLMFNDKLPISAEGAGGDIVIQSTHKTLPAYTQSSMVHINSEKINLDRIKKTMTMYQSTSPSYILMSSIDVAMGYMESEGRDRLKEVLKYIDEFNQKASKLKGISIFKGEGNYNFDKTKILIRATAIGLTGNNLESILRREYNIQLEMADLYYGLAMVSVLNEKDDLDRLYLALEDISEKYRDNIKNKSIKNIKYIYPIEEMPIYEAFNKDGRIVNLQEAKGHVSSDYIIPYPPGVPILAPGEKVTQDIIEYIKEIKETNIEILGLKDGKISII</sequence>
<dbReference type="InterPro" id="IPR000310">
    <property type="entry name" value="Orn/Lys/Arg_deCO2ase_major_dom"/>
</dbReference>
<evidence type="ECO:0000313" key="8">
    <source>
        <dbReference type="EMBL" id="MBS4537936.1"/>
    </source>
</evidence>
<evidence type="ECO:0000256" key="2">
    <source>
        <dbReference type="ARBA" id="ARBA00010671"/>
    </source>
</evidence>
<comment type="caution">
    <text evidence="8">The sequence shown here is derived from an EMBL/GenBank/DDBJ whole genome shotgun (WGS) entry which is preliminary data.</text>
</comment>
<dbReference type="InterPro" id="IPR008286">
    <property type="entry name" value="Prn/Lys/Arg_de-COase_C"/>
</dbReference>
<evidence type="ECO:0000259" key="6">
    <source>
        <dbReference type="Pfam" id="PF01276"/>
    </source>
</evidence>
<comment type="cofactor">
    <cofactor evidence="1">
        <name>pyridoxal 5'-phosphate</name>
        <dbReference type="ChEBI" id="CHEBI:597326"/>
    </cofactor>
</comment>
<dbReference type="InterPro" id="IPR015424">
    <property type="entry name" value="PyrdxlP-dep_Trfase"/>
</dbReference>
<evidence type="ECO:0000313" key="9">
    <source>
        <dbReference type="Proteomes" id="UP000724672"/>
    </source>
</evidence>
<comment type="similarity">
    <text evidence="2">Belongs to the Orn/Lys/Arg decarboxylase class-I family.</text>
</comment>
<dbReference type="Pfam" id="PF03711">
    <property type="entry name" value="OKR_DC_1_C"/>
    <property type="match status" value="1"/>
</dbReference>
<keyword evidence="9" id="KW-1185">Reference proteome</keyword>
<keyword evidence="5" id="KW-0456">Lyase</keyword>
<reference evidence="8" key="1">
    <citation type="submission" date="2019-12" db="EMBL/GenBank/DDBJ databases">
        <title>Clostridiaceae gen. nov. sp. nov., isolated from sediment in Xinjiang, China.</title>
        <authorList>
            <person name="Zhang R."/>
        </authorList>
    </citation>
    <scope>NUCLEOTIDE SEQUENCE</scope>
    <source>
        <strain evidence="8">D2Q-11</strain>
    </source>
</reference>
<dbReference type="GO" id="GO:0008483">
    <property type="term" value="F:transaminase activity"/>
    <property type="evidence" value="ECO:0007669"/>
    <property type="project" value="UniProtKB-KW"/>
</dbReference>
<proteinExistence type="inferred from homology"/>
<evidence type="ECO:0000259" key="7">
    <source>
        <dbReference type="Pfam" id="PF03711"/>
    </source>
</evidence>
<organism evidence="8 9">
    <name type="scientific">Anaeromonas frigoriresistens</name>
    <dbReference type="NCBI Taxonomy" id="2683708"/>
    <lineage>
        <taxon>Bacteria</taxon>
        <taxon>Bacillati</taxon>
        <taxon>Bacillota</taxon>
        <taxon>Tissierellia</taxon>
        <taxon>Tissierellales</taxon>
        <taxon>Thermohalobacteraceae</taxon>
        <taxon>Anaeromonas</taxon>
    </lineage>
</organism>
<feature type="domain" description="Orn/Lys/Arg decarboxylases family 1 pyridoxal-P attachment site" evidence="6">
    <location>
        <begin position="3"/>
        <end position="299"/>
    </location>
</feature>
<gene>
    <name evidence="8" type="ORF">GOQ27_05650</name>
</gene>
<evidence type="ECO:0000256" key="1">
    <source>
        <dbReference type="ARBA" id="ARBA00001933"/>
    </source>
</evidence>
<evidence type="ECO:0000256" key="3">
    <source>
        <dbReference type="ARBA" id="ARBA00022793"/>
    </source>
</evidence>
<dbReference type="Gene3D" id="3.90.105.10">
    <property type="entry name" value="Molybdopterin biosynthesis moea protein, domain 2"/>
    <property type="match status" value="1"/>
</dbReference>
<keyword evidence="8" id="KW-0032">Aminotransferase</keyword>
<accession>A0A942Z5Y8</accession>
<protein>
    <submittedName>
        <fullName evidence="8">Aminotransferase class I/II-fold pyridoxal phosphate-dependent enzyme</fullName>
    </submittedName>
</protein>